<feature type="transmembrane region" description="Helical" evidence="7">
    <location>
        <begin position="194"/>
        <end position="218"/>
    </location>
</feature>
<reference evidence="9" key="2">
    <citation type="journal article" date="2021" name="Microbiome">
        <title>Successional dynamics and alternative stable states in a saline activated sludge microbial community over 9 years.</title>
        <authorList>
            <person name="Wang Y."/>
            <person name="Ye J."/>
            <person name="Ju F."/>
            <person name="Liu L."/>
            <person name="Boyd J.A."/>
            <person name="Deng Y."/>
            <person name="Parks D.H."/>
            <person name="Jiang X."/>
            <person name="Yin X."/>
            <person name="Woodcroft B.J."/>
            <person name="Tyson G.W."/>
            <person name="Hugenholtz P."/>
            <person name="Polz M.F."/>
            <person name="Zhang T."/>
        </authorList>
    </citation>
    <scope>NUCLEOTIDE SEQUENCE</scope>
    <source>
        <strain evidence="9">HKST-UBA02</strain>
    </source>
</reference>
<sequence length="755" mass="81388">MIGEQQPSSPRGGLGAFLGVYVPTVLTILGVIMYLRFGWVTGQMGLTRTLVIVVLANLITLITTLSFSAIATNFKVGVGGAYYIISRSLGLEFGGAIGIPLFLSQVFSVTLYAFGLAESLQILWPSLPVQPAAFLIIVLVGALAFRGANLALRAQIPILVLIALSLLALTIGAFTRPAVSHLGESTGAGPVEAVGFWAVFAVFFPAVTGIMAGLGLSGDLKDPIRSIPRGALTATVTGLLVYLFVPICLSRGATQDALLHDPLVWTRIAVFGAPLILPGLWGAIFSSAVGSILGAPRTLQALSHDGLMPKFVGRTAKAGGEPVFGLILSTAVAAAAVLLGNLNAVAPVVTMFFLTVYGMVNLVAAVETLSGDPSWRPRIRVPWGVCLVGAIACFGVMFLIDARAALGALVIEVLLWIVFARRERSAGFGDIRRDVYEALIRWSLVRLARRPMTARNWRPHVLAFVDHAEKRLDLIRFATWLSQGRGVVTVCELVVGDLASQEVSSDEMEKRIQRLLEREELVAFGEVDVVRDVVSGIVDVSQANGMAGFDSNTIVLGLPRTTERLTDFLRAVRALEKVNKSVLIGRVQPGLIPRGDEERVVHVWWGGLQRNGDLMLLLAHLVTRNPEWRNASIEVHSLASSEMMKEHTERQLGRLIPAIRISADVHVRIQPKDRSVREIIHEVSAEADVVFLGLAVPDGEDAGAGERLETYAQRLLDLAEPLRTVFFVKNSSLFVGRLVQTTEELVAEDGSPSQS</sequence>
<dbReference type="GO" id="GO:0015377">
    <property type="term" value="F:chloride:monoatomic cation symporter activity"/>
    <property type="evidence" value="ECO:0007669"/>
    <property type="project" value="InterPro"/>
</dbReference>
<feature type="transmembrane region" description="Helical" evidence="7">
    <location>
        <begin position="323"/>
        <end position="342"/>
    </location>
</feature>
<feature type="transmembrane region" description="Helical" evidence="7">
    <location>
        <begin position="93"/>
        <end position="116"/>
    </location>
</feature>
<evidence type="ECO:0000256" key="3">
    <source>
        <dbReference type="ARBA" id="ARBA00022448"/>
    </source>
</evidence>
<dbReference type="PANTHER" id="PTHR11827:SF72">
    <property type="entry name" value="GH08340P"/>
    <property type="match status" value="1"/>
</dbReference>
<feature type="transmembrane region" description="Helical" evidence="7">
    <location>
        <begin position="12"/>
        <end position="37"/>
    </location>
</feature>
<evidence type="ECO:0000256" key="2">
    <source>
        <dbReference type="ARBA" id="ARBA00010593"/>
    </source>
</evidence>
<dbReference type="PANTHER" id="PTHR11827">
    <property type="entry name" value="SOLUTE CARRIER FAMILY 12, CATION COTRANSPORTERS"/>
    <property type="match status" value="1"/>
</dbReference>
<dbReference type="Pfam" id="PF00324">
    <property type="entry name" value="AA_permease"/>
    <property type="match status" value="1"/>
</dbReference>
<dbReference type="Proteomes" id="UP000739538">
    <property type="component" value="Unassembled WGS sequence"/>
</dbReference>
<dbReference type="InterPro" id="IPR004841">
    <property type="entry name" value="AA-permease/SLC12A_dom"/>
</dbReference>
<evidence type="ECO:0000256" key="6">
    <source>
        <dbReference type="ARBA" id="ARBA00023136"/>
    </source>
</evidence>
<feature type="transmembrane region" description="Helical" evidence="7">
    <location>
        <begin position="49"/>
        <end position="72"/>
    </location>
</feature>
<gene>
    <name evidence="9" type="ORF">KDA27_02075</name>
</gene>
<evidence type="ECO:0000256" key="4">
    <source>
        <dbReference type="ARBA" id="ARBA00022692"/>
    </source>
</evidence>
<feature type="transmembrane region" description="Helical" evidence="7">
    <location>
        <begin position="156"/>
        <end position="174"/>
    </location>
</feature>
<protein>
    <submittedName>
        <fullName evidence="9">Na-K-Cl cotransporter</fullName>
    </submittedName>
</protein>
<evidence type="ECO:0000256" key="5">
    <source>
        <dbReference type="ARBA" id="ARBA00022989"/>
    </source>
</evidence>
<dbReference type="EMBL" id="JAGQHS010000005">
    <property type="protein sequence ID" value="MCA9754561.1"/>
    <property type="molecule type" value="Genomic_DNA"/>
</dbReference>
<comment type="subcellular location">
    <subcellularLocation>
        <location evidence="1">Membrane</location>
        <topology evidence="1">Multi-pass membrane protein</topology>
    </subcellularLocation>
</comment>
<feature type="transmembrane region" description="Helical" evidence="7">
    <location>
        <begin position="230"/>
        <end position="252"/>
    </location>
</feature>
<feature type="domain" description="Amino acid permease/ SLC12A" evidence="8">
    <location>
        <begin position="20"/>
        <end position="461"/>
    </location>
</feature>
<accession>A0A956NA53</accession>
<dbReference type="InterPro" id="IPR004842">
    <property type="entry name" value="SLC12A_fam"/>
</dbReference>
<dbReference type="AlphaFoldDB" id="A0A956NA53"/>
<evidence type="ECO:0000256" key="7">
    <source>
        <dbReference type="SAM" id="Phobius"/>
    </source>
</evidence>
<organism evidence="9 10">
    <name type="scientific">Eiseniibacteriota bacterium</name>
    <dbReference type="NCBI Taxonomy" id="2212470"/>
    <lineage>
        <taxon>Bacteria</taxon>
        <taxon>Candidatus Eiseniibacteriota</taxon>
    </lineage>
</organism>
<feature type="transmembrane region" description="Helical" evidence="7">
    <location>
        <begin position="348"/>
        <end position="369"/>
    </location>
</feature>
<keyword evidence="4 7" id="KW-0812">Transmembrane</keyword>
<feature type="transmembrane region" description="Helical" evidence="7">
    <location>
        <begin position="381"/>
        <end position="400"/>
    </location>
</feature>
<dbReference type="Gene3D" id="1.20.1740.10">
    <property type="entry name" value="Amino acid/polyamine transporter I"/>
    <property type="match status" value="1"/>
</dbReference>
<evidence type="ECO:0000313" key="10">
    <source>
        <dbReference type="Proteomes" id="UP000739538"/>
    </source>
</evidence>
<reference evidence="9" key="1">
    <citation type="submission" date="2020-04" db="EMBL/GenBank/DDBJ databases">
        <authorList>
            <person name="Zhang T."/>
        </authorList>
    </citation>
    <scope>NUCLEOTIDE SEQUENCE</scope>
    <source>
        <strain evidence="9">HKST-UBA02</strain>
    </source>
</reference>
<feature type="transmembrane region" description="Helical" evidence="7">
    <location>
        <begin position="122"/>
        <end position="144"/>
    </location>
</feature>
<feature type="transmembrane region" description="Helical" evidence="7">
    <location>
        <begin position="264"/>
        <end position="293"/>
    </location>
</feature>
<name>A0A956NA53_UNCEI</name>
<evidence type="ECO:0000259" key="8">
    <source>
        <dbReference type="Pfam" id="PF00324"/>
    </source>
</evidence>
<evidence type="ECO:0000256" key="1">
    <source>
        <dbReference type="ARBA" id="ARBA00004141"/>
    </source>
</evidence>
<evidence type="ECO:0000313" key="9">
    <source>
        <dbReference type="EMBL" id="MCA9754561.1"/>
    </source>
</evidence>
<keyword evidence="5 7" id="KW-1133">Transmembrane helix</keyword>
<comment type="similarity">
    <text evidence="2">Belongs to the SLC12A transporter family.</text>
</comment>
<keyword evidence="6 7" id="KW-0472">Membrane</keyword>
<keyword evidence="3" id="KW-0813">Transport</keyword>
<dbReference type="GO" id="GO:0016020">
    <property type="term" value="C:membrane"/>
    <property type="evidence" value="ECO:0007669"/>
    <property type="project" value="UniProtKB-SubCell"/>
</dbReference>
<proteinExistence type="inferred from homology"/>
<dbReference type="FunFam" id="1.20.1740.10:FF:000013">
    <property type="entry name" value="Solute carrier family 12 member"/>
    <property type="match status" value="1"/>
</dbReference>
<comment type="caution">
    <text evidence="9">The sequence shown here is derived from an EMBL/GenBank/DDBJ whole genome shotgun (WGS) entry which is preliminary data.</text>
</comment>